<feature type="compositionally biased region" description="Basic and acidic residues" evidence="1">
    <location>
        <begin position="17"/>
        <end position="29"/>
    </location>
</feature>
<evidence type="ECO:0000313" key="3">
    <source>
        <dbReference type="Proteomes" id="UP000624244"/>
    </source>
</evidence>
<protein>
    <submittedName>
        <fullName evidence="2">Uncharacterized protein</fullName>
    </submittedName>
</protein>
<dbReference type="EMBL" id="WNKQ01000011">
    <property type="protein sequence ID" value="KAF5848205.1"/>
    <property type="molecule type" value="Genomic_DNA"/>
</dbReference>
<evidence type="ECO:0000313" key="2">
    <source>
        <dbReference type="EMBL" id="KAF5848205.1"/>
    </source>
</evidence>
<evidence type="ECO:0000256" key="1">
    <source>
        <dbReference type="SAM" id="MobiDB-lite"/>
    </source>
</evidence>
<proteinExistence type="predicted"/>
<organism evidence="2 3">
    <name type="scientific">Cochliobolus sativus</name>
    <name type="common">Common root rot and spot blotch fungus</name>
    <name type="synonym">Bipolaris sorokiniana</name>
    <dbReference type="NCBI Taxonomy" id="45130"/>
    <lineage>
        <taxon>Eukaryota</taxon>
        <taxon>Fungi</taxon>
        <taxon>Dikarya</taxon>
        <taxon>Ascomycota</taxon>
        <taxon>Pezizomycotina</taxon>
        <taxon>Dothideomycetes</taxon>
        <taxon>Pleosporomycetidae</taxon>
        <taxon>Pleosporales</taxon>
        <taxon>Pleosporineae</taxon>
        <taxon>Pleosporaceae</taxon>
        <taxon>Bipolaris</taxon>
    </lineage>
</organism>
<sequence>MLSRQDYLTRARTPRLYGHDSASKKEGKNTSESSLFISRAYPHVAAQITRPGSKLAVNL</sequence>
<gene>
    <name evidence="2" type="ORF">GGP41_005552</name>
</gene>
<dbReference type="AlphaFoldDB" id="A0A8H6DVP9"/>
<dbReference type="Proteomes" id="UP000624244">
    <property type="component" value="Unassembled WGS sequence"/>
</dbReference>
<feature type="region of interest" description="Disordered" evidence="1">
    <location>
        <begin position="1"/>
        <end position="32"/>
    </location>
</feature>
<name>A0A8H6DVP9_COCSA</name>
<comment type="caution">
    <text evidence="2">The sequence shown here is derived from an EMBL/GenBank/DDBJ whole genome shotgun (WGS) entry which is preliminary data.</text>
</comment>
<reference evidence="2" key="1">
    <citation type="submission" date="2019-11" db="EMBL/GenBank/DDBJ databases">
        <title>Bipolaris sorokiniana Genome sequencing.</title>
        <authorList>
            <person name="Wang H."/>
        </authorList>
    </citation>
    <scope>NUCLEOTIDE SEQUENCE</scope>
</reference>
<accession>A0A8H6DVP9</accession>